<evidence type="ECO:0000256" key="1">
    <source>
        <dbReference type="ARBA" id="ARBA00001970"/>
    </source>
</evidence>
<comment type="similarity">
    <text evidence="7">Belongs to the chloroperoxidase family.</text>
</comment>
<comment type="cofactor">
    <cofactor evidence="1">
        <name>heme b</name>
        <dbReference type="ChEBI" id="CHEBI:60344"/>
    </cofactor>
</comment>
<proteinExistence type="inferred from homology"/>
<dbReference type="Proteomes" id="UP000794436">
    <property type="component" value="Unassembled WGS sequence"/>
</dbReference>
<dbReference type="InterPro" id="IPR036851">
    <property type="entry name" value="Chloroperoxidase-like_sf"/>
</dbReference>
<evidence type="ECO:0000256" key="2">
    <source>
        <dbReference type="ARBA" id="ARBA00022559"/>
    </source>
</evidence>
<dbReference type="InterPro" id="IPR000028">
    <property type="entry name" value="Chloroperoxidase"/>
</dbReference>
<dbReference type="GO" id="GO:0004601">
    <property type="term" value="F:peroxidase activity"/>
    <property type="evidence" value="ECO:0007669"/>
    <property type="project" value="UniProtKB-KW"/>
</dbReference>
<evidence type="ECO:0000313" key="9">
    <source>
        <dbReference type="EMBL" id="TMW59153.1"/>
    </source>
</evidence>
<evidence type="ECO:0000256" key="6">
    <source>
        <dbReference type="ARBA" id="ARBA00023004"/>
    </source>
</evidence>
<dbReference type="PANTHER" id="PTHR33577">
    <property type="entry name" value="STERIGMATOCYSTIN BIOSYNTHESIS PEROXIDASE STCC-RELATED"/>
    <property type="match status" value="1"/>
</dbReference>
<sequence length="526" mass="57407">MKEAVMKYYNVDDDVANTFVSPLPEVFDLNQLSVHNQLEHDASLFHADSFHDENPSDINRDLLEDVFSRFTREDSISGRVDATTPFRRTLCPGLNALANHGYLPRDGRNVTRTGLKAAVMKYYKLEDSAASTLTSTLPDVIDLNYLGTHGFIEHDASLAHVDSDLGMDPGAVGCELLDDVYSRFTDEGVLGVQQLGELRRDRSATCTIDKDTFKSFFEFERIPEGFEPFAPSSQVYLPTMVSVYAVAAALVGLISTTDAISNEEIGASVHALQAEIAAVSGNDWDAYFTVGEWFRPGGGMASGFVNATTTWRRSPCPAVNALANHGYLHRDGKNITKADIKAAAMKHYNLADDSASFLTNPLPDVFDLNFLTTHGFIEHDASLVHTDTIFGEEPGYPNRDLLDDVFNRVEDGGVFDVQILGEIRKDRLAYCQKHNPTCKFDKTEIFLAFGEASLILRAMGDAATETVDAKTLSSFLKFERIPKGYSNPVQLTMPALLATSAKIQAVAMPPAPSAAPSAAPSPAPSA</sequence>
<keyword evidence="5" id="KW-0560">Oxidoreductase</keyword>
<dbReference type="PANTHER" id="PTHR33577:SF9">
    <property type="entry name" value="PEROXIDASE STCC"/>
    <property type="match status" value="1"/>
</dbReference>
<comment type="caution">
    <text evidence="9">The sequence shown here is derived from an EMBL/GenBank/DDBJ whole genome shotgun (WGS) entry which is preliminary data.</text>
</comment>
<name>A0A8K1CAI9_PYTOL</name>
<keyword evidence="3" id="KW-0349">Heme</keyword>
<gene>
    <name evidence="9" type="ORF">Poli38472_007298</name>
</gene>
<keyword evidence="4" id="KW-0479">Metal-binding</keyword>
<dbReference type="EMBL" id="SPLM01000110">
    <property type="protein sequence ID" value="TMW59153.1"/>
    <property type="molecule type" value="Genomic_DNA"/>
</dbReference>
<feature type="domain" description="Heme haloperoxidase family profile" evidence="8">
    <location>
        <begin position="66"/>
        <end position="242"/>
    </location>
</feature>
<dbReference type="Gene3D" id="1.10.489.10">
    <property type="entry name" value="Chloroperoxidase-like"/>
    <property type="match status" value="3"/>
</dbReference>
<evidence type="ECO:0000256" key="4">
    <source>
        <dbReference type="ARBA" id="ARBA00022723"/>
    </source>
</evidence>
<evidence type="ECO:0000256" key="3">
    <source>
        <dbReference type="ARBA" id="ARBA00022617"/>
    </source>
</evidence>
<evidence type="ECO:0000256" key="5">
    <source>
        <dbReference type="ARBA" id="ARBA00023002"/>
    </source>
</evidence>
<dbReference type="OrthoDB" id="407298at2759"/>
<feature type="domain" description="Heme haloperoxidase family profile" evidence="8">
    <location>
        <begin position="289"/>
        <end position="498"/>
    </location>
</feature>
<dbReference type="AlphaFoldDB" id="A0A8K1CAI9"/>
<dbReference type="GO" id="GO:0046872">
    <property type="term" value="F:metal ion binding"/>
    <property type="evidence" value="ECO:0007669"/>
    <property type="project" value="UniProtKB-KW"/>
</dbReference>
<reference evidence="9" key="1">
    <citation type="submission" date="2019-03" db="EMBL/GenBank/DDBJ databases">
        <title>Long read genome sequence of the mycoparasitic Pythium oligandrum ATCC 38472 isolated from sugarbeet rhizosphere.</title>
        <authorList>
            <person name="Gaulin E."/>
        </authorList>
    </citation>
    <scope>NUCLEOTIDE SEQUENCE</scope>
    <source>
        <strain evidence="9">ATCC 38472_TT</strain>
    </source>
</reference>
<keyword evidence="6" id="KW-0408">Iron</keyword>
<dbReference type="PROSITE" id="PS51405">
    <property type="entry name" value="HEME_HALOPEROXIDASE"/>
    <property type="match status" value="2"/>
</dbReference>
<protein>
    <recommendedName>
        <fullName evidence="8">Heme haloperoxidase family profile domain-containing protein</fullName>
    </recommendedName>
</protein>
<evidence type="ECO:0000259" key="8">
    <source>
        <dbReference type="PROSITE" id="PS51405"/>
    </source>
</evidence>
<dbReference type="Pfam" id="PF01328">
    <property type="entry name" value="Peroxidase_2"/>
    <property type="match status" value="3"/>
</dbReference>
<organism evidence="9 10">
    <name type="scientific">Pythium oligandrum</name>
    <name type="common">Mycoparasitic fungus</name>
    <dbReference type="NCBI Taxonomy" id="41045"/>
    <lineage>
        <taxon>Eukaryota</taxon>
        <taxon>Sar</taxon>
        <taxon>Stramenopiles</taxon>
        <taxon>Oomycota</taxon>
        <taxon>Peronosporomycetes</taxon>
        <taxon>Pythiales</taxon>
        <taxon>Pythiaceae</taxon>
        <taxon>Pythium</taxon>
    </lineage>
</organism>
<keyword evidence="2" id="KW-0575">Peroxidase</keyword>
<keyword evidence="10" id="KW-1185">Reference proteome</keyword>
<accession>A0A8K1CAI9</accession>
<evidence type="ECO:0000313" key="10">
    <source>
        <dbReference type="Proteomes" id="UP000794436"/>
    </source>
</evidence>
<evidence type="ECO:0000256" key="7">
    <source>
        <dbReference type="ARBA" id="ARBA00025795"/>
    </source>
</evidence>
<dbReference type="SUPFAM" id="SSF47571">
    <property type="entry name" value="Cloroperoxidase"/>
    <property type="match status" value="2"/>
</dbReference>